<dbReference type="CDD" id="cd14254">
    <property type="entry name" value="Dockerin_II"/>
    <property type="match status" value="1"/>
</dbReference>
<dbReference type="SUPFAM" id="SSF49265">
    <property type="entry name" value="Fibronectin type III"/>
    <property type="match status" value="1"/>
</dbReference>
<dbReference type="InterPro" id="IPR003961">
    <property type="entry name" value="FN3_dom"/>
</dbReference>
<dbReference type="CDD" id="cd06596">
    <property type="entry name" value="GH31_CPE1046"/>
    <property type="match status" value="1"/>
</dbReference>
<evidence type="ECO:0000313" key="2">
    <source>
        <dbReference type="EMBL" id="QQL46415.1"/>
    </source>
</evidence>
<dbReference type="Pfam" id="PF21365">
    <property type="entry name" value="Glyco_hydro_31_3rd"/>
    <property type="match status" value="1"/>
</dbReference>
<dbReference type="InterPro" id="IPR051816">
    <property type="entry name" value="Glycosyl_Hydrolase_31"/>
</dbReference>
<dbReference type="InterPro" id="IPR002105">
    <property type="entry name" value="Dockerin_1_rpt"/>
</dbReference>
<dbReference type="PANTHER" id="PTHR43863">
    <property type="entry name" value="HYDROLASE, PUTATIVE (AFU_ORTHOLOGUE AFUA_1G03140)-RELATED"/>
    <property type="match status" value="1"/>
</dbReference>
<dbReference type="Pfam" id="PF00754">
    <property type="entry name" value="F5_F8_type_C"/>
    <property type="match status" value="1"/>
</dbReference>
<proteinExistence type="inferred from homology"/>
<dbReference type="InterPro" id="IPR033403">
    <property type="entry name" value="DUF5110"/>
</dbReference>
<dbReference type="Gene3D" id="2.60.40.1180">
    <property type="entry name" value="Golgi alpha-mannosidase II"/>
    <property type="match status" value="2"/>
</dbReference>
<dbReference type="AlphaFoldDB" id="A0A6B3LCC9"/>
<comment type="similarity">
    <text evidence="1">Belongs to the glycosyl hydrolase 31 family.</text>
</comment>
<sequence length="1275" mass="141862">MLALLSLNVGQLEALAAEASAVQEAAELDLKVLGAKQINPTTVEFVLTSQRRMTMDFYSDSIFRWFRDDQGGILRDPVAEPPAQILVDQPRAEVGALTLENESGVFAVSTSKVRVEVDAATARVKMTRIADGAVLFEEVTPVEFDRKGVKVTLTERDDEYFYGGGVQNGRFSHKGKLIDIENQNSWTDGGVASPNPYFWSTRGYAMMWHTFKKGQYDFGSNDSGQVKLTHETDYLDVFVMAGETPADLLDRYFQLTGKPVLLPKFGFYLGHLNAYNRDFWKEVEEDGILFEDGKLYKEEQKDNGGVQESLNGEKDNYQFSARAAVERYEDHDMPLGWFLPNDGYGAGYGQTDTLEGNIENLREFGEWARERGVEIGLWTQSDLHPKADISALLQRDLVREVRDAGVRVLKTDVAWVGAGYSFGLNGIADAAQLMTYYGNNARPFIITLDGWAGTQRYGGVWTGDQTGGKWEYIRFHIPTYIGAGLSGMSNICSDMDGIFGGKDLVVNTRDYQWKTFTSMQLNMDGWGSNPKYPHILGEPATSINRWYLKLKAELMPYTYSIAREAVDGLPMVRAMFLDEVNPYTLGSATRYQFLYGEDFLVAPIYQNTRADDEGNDERDNIYLPEGQWIDFFTGDVIAGGRIINNFDSPLWKLPTFVRRGAIIPKNRPHNDPAEIDLTERIYEFYPYGESAFTEYDDDGLTEQYKAGAFAETEITSVQNKDQVKISIQPTRGSFDGFVKEKSTELQVNLTAEPSAVTATIGGQTVTLQKVDTAEALASGSNVYFYDAAPELNRFATPDTEFAKVSVIKNPVLHVKLAKTDTSVNGVEVQIDGYRYDLGDPFLASTGELTAPEPQITDENTKPYTLEPSWEPVANADYYEIEFQGMNYSTIRHNSFLFENLNVETEYSFKIRSVNSESTSDWVAFTGTTKADPYEFAINGLVARSTAEDQGGSGIAKLFDRDQLSGWHTKWGEKAVPFEFIVDLRSVNLLDKLQYIPRDDASNGTLLEGTIFHSMNGRDWTEAGAFTWEKTGDTKEFVFSEQPKAGYVKIAVTKAVGDFGSGNELYIFKVPGSESYIPGDINEDGAIDFNDLTSYGNYTGLRQGDSDFEGYISKGDINKNGLIDALDISYVTTRLEGGAQPQTDDKPVAGTLEINTDKEQYQAGDKVEIAVSGKDLVSVNALSFALPYDAQKLTFESIEPVAMKQMEDFTKDRLHGNGQKALYPTFLNLGNQEVLEGSETLFVITFTAKAAIDAAPQAKDGILVGKDLDSTNLWAE</sequence>
<dbReference type="InterPro" id="IPR017853">
    <property type="entry name" value="GH"/>
</dbReference>
<dbReference type="InterPro" id="IPR018247">
    <property type="entry name" value="EF_Hand_1_Ca_BS"/>
</dbReference>
<dbReference type="Pfam" id="PF17137">
    <property type="entry name" value="DUF5110"/>
    <property type="match status" value="1"/>
</dbReference>
<accession>A0A6B3LCC9</accession>
<dbReference type="PROSITE" id="PS00018">
    <property type="entry name" value="EF_HAND_1"/>
    <property type="match status" value="2"/>
</dbReference>
<evidence type="ECO:0000313" key="3">
    <source>
        <dbReference type="Proteomes" id="UP000475117"/>
    </source>
</evidence>
<dbReference type="InterPro" id="IPR002102">
    <property type="entry name" value="Cohesin_dom"/>
</dbReference>
<dbReference type="Gene3D" id="2.60.40.680">
    <property type="match status" value="1"/>
</dbReference>
<dbReference type="PANTHER" id="PTHR43863:SF2">
    <property type="entry name" value="MALTASE-GLUCOAMYLASE"/>
    <property type="match status" value="1"/>
</dbReference>
<dbReference type="Gene3D" id="2.60.40.1760">
    <property type="entry name" value="glycosyl hydrolase (family 31)"/>
    <property type="match status" value="1"/>
</dbReference>
<dbReference type="Proteomes" id="UP000475117">
    <property type="component" value="Chromosome"/>
</dbReference>
<dbReference type="InterPro" id="IPR025887">
    <property type="entry name" value="Glyco_hydro_31_N_dom"/>
</dbReference>
<dbReference type="InterPro" id="IPR008979">
    <property type="entry name" value="Galactose-bd-like_sf"/>
</dbReference>
<dbReference type="Pfam" id="PF00963">
    <property type="entry name" value="Cohesin"/>
    <property type="match status" value="1"/>
</dbReference>
<dbReference type="InterPro" id="IPR013783">
    <property type="entry name" value="Ig-like_fold"/>
</dbReference>
<reference evidence="2 3" key="1">
    <citation type="submission" date="2020-12" db="EMBL/GenBank/DDBJ databases">
        <title>Sulforoseuscoccus oceanibium gen. nov., sp. nov., a representative of the phylum Verrucomicrobia with special cytoplasmic membrane, and proposal of Sulforoseuscoccusaceae fam. nov.</title>
        <authorList>
            <person name="Xi F."/>
        </authorList>
    </citation>
    <scope>NUCLEOTIDE SEQUENCE [LARGE SCALE GENOMIC DNA]</scope>
    <source>
        <strain evidence="2 3">T37</strain>
    </source>
</reference>
<protein>
    <submittedName>
        <fullName evidence="2">DUF5110 domain-containing protein</fullName>
    </submittedName>
</protein>
<dbReference type="GO" id="GO:0030246">
    <property type="term" value="F:carbohydrate binding"/>
    <property type="evidence" value="ECO:0007669"/>
    <property type="project" value="InterPro"/>
</dbReference>
<dbReference type="PROSITE" id="PS51766">
    <property type="entry name" value="DOCKERIN"/>
    <property type="match status" value="1"/>
</dbReference>
<name>A0A6B3LCC9_9BACT</name>
<dbReference type="Gene3D" id="2.60.40.10">
    <property type="entry name" value="Immunoglobulins"/>
    <property type="match status" value="1"/>
</dbReference>
<dbReference type="Gene3D" id="2.60.120.260">
    <property type="entry name" value="Galactose-binding domain-like"/>
    <property type="match status" value="1"/>
</dbReference>
<dbReference type="InterPro" id="IPR048395">
    <property type="entry name" value="Glyco_hydro_31_C"/>
</dbReference>
<dbReference type="InterPro" id="IPR036439">
    <property type="entry name" value="Dockerin_dom_sf"/>
</dbReference>
<dbReference type="Gene3D" id="1.10.1330.10">
    <property type="entry name" value="Dockerin domain"/>
    <property type="match status" value="1"/>
</dbReference>
<dbReference type="InterPro" id="IPR000322">
    <property type="entry name" value="Glyco_hydro_31_TIM"/>
</dbReference>
<keyword evidence="3" id="KW-1185">Reference proteome</keyword>
<dbReference type="InterPro" id="IPR000421">
    <property type="entry name" value="FA58C"/>
</dbReference>
<dbReference type="SUPFAM" id="SSF49785">
    <property type="entry name" value="Galactose-binding domain-like"/>
    <property type="match status" value="1"/>
</dbReference>
<dbReference type="Gene3D" id="3.20.20.80">
    <property type="entry name" value="Glycosidases"/>
    <property type="match status" value="1"/>
</dbReference>
<dbReference type="Pfam" id="PF13802">
    <property type="entry name" value="Gal_mutarotas_2"/>
    <property type="match status" value="1"/>
</dbReference>
<dbReference type="InterPro" id="IPR011013">
    <property type="entry name" value="Gal_mutarotase_sf_dom"/>
</dbReference>
<dbReference type="InterPro" id="IPR016134">
    <property type="entry name" value="Dockerin_dom"/>
</dbReference>
<dbReference type="Pfam" id="PF00404">
    <property type="entry name" value="Dockerin_1"/>
    <property type="match status" value="1"/>
</dbReference>
<dbReference type="SUPFAM" id="SSF74650">
    <property type="entry name" value="Galactose mutarotase-like"/>
    <property type="match status" value="1"/>
</dbReference>
<gene>
    <name evidence="2" type="ORF">G3M56_011200</name>
</gene>
<dbReference type="EMBL" id="CP066776">
    <property type="protein sequence ID" value="QQL46415.1"/>
    <property type="molecule type" value="Genomic_DNA"/>
</dbReference>
<dbReference type="SUPFAM" id="SSF63446">
    <property type="entry name" value="Type I dockerin domain"/>
    <property type="match status" value="1"/>
</dbReference>
<dbReference type="CDD" id="cd00063">
    <property type="entry name" value="FN3"/>
    <property type="match status" value="1"/>
</dbReference>
<dbReference type="InterPro" id="IPR036116">
    <property type="entry name" value="FN3_sf"/>
</dbReference>
<dbReference type="SUPFAM" id="SSF51445">
    <property type="entry name" value="(Trans)glycosidases"/>
    <property type="match status" value="1"/>
</dbReference>
<dbReference type="CDD" id="cd14752">
    <property type="entry name" value="GH31_N"/>
    <property type="match status" value="1"/>
</dbReference>
<dbReference type="InterPro" id="IPR008965">
    <property type="entry name" value="CBM2/CBM3_carb-bd_dom_sf"/>
</dbReference>
<dbReference type="Pfam" id="PF00041">
    <property type="entry name" value="fn3"/>
    <property type="match status" value="1"/>
</dbReference>
<dbReference type="Pfam" id="PF01055">
    <property type="entry name" value="Glyco_hydro_31_2nd"/>
    <property type="match status" value="1"/>
</dbReference>
<dbReference type="PROSITE" id="PS50853">
    <property type="entry name" value="FN3"/>
    <property type="match status" value="1"/>
</dbReference>
<evidence type="ECO:0000256" key="1">
    <source>
        <dbReference type="ARBA" id="ARBA00007806"/>
    </source>
</evidence>
<organism evidence="2 3">
    <name type="scientific">Sulfuriroseicoccus oceanibius</name>
    <dbReference type="NCBI Taxonomy" id="2707525"/>
    <lineage>
        <taxon>Bacteria</taxon>
        <taxon>Pseudomonadati</taxon>
        <taxon>Verrucomicrobiota</taxon>
        <taxon>Verrucomicrobiia</taxon>
        <taxon>Verrucomicrobiales</taxon>
        <taxon>Verrucomicrobiaceae</taxon>
        <taxon>Sulfuriroseicoccus</taxon>
    </lineage>
</organism>
<dbReference type="GO" id="GO:0004553">
    <property type="term" value="F:hydrolase activity, hydrolyzing O-glycosyl compounds"/>
    <property type="evidence" value="ECO:0007669"/>
    <property type="project" value="InterPro"/>
</dbReference>
<dbReference type="GO" id="GO:0000272">
    <property type="term" value="P:polysaccharide catabolic process"/>
    <property type="evidence" value="ECO:0007669"/>
    <property type="project" value="InterPro"/>
</dbReference>
<dbReference type="SUPFAM" id="SSF49384">
    <property type="entry name" value="Carbohydrate-binding domain"/>
    <property type="match status" value="1"/>
</dbReference>
<dbReference type="SUPFAM" id="SSF51011">
    <property type="entry name" value="Glycosyl hydrolase domain"/>
    <property type="match status" value="1"/>
</dbReference>
<dbReference type="PROSITE" id="PS50022">
    <property type="entry name" value="FA58C_3"/>
    <property type="match status" value="1"/>
</dbReference>
<dbReference type="InterPro" id="IPR013780">
    <property type="entry name" value="Glyco_hydro_b"/>
</dbReference>
<dbReference type="KEGG" id="soa:G3M56_011200"/>